<evidence type="ECO:0000313" key="4">
    <source>
        <dbReference type="Proteomes" id="UP001208690"/>
    </source>
</evidence>
<keyword evidence="1" id="KW-0812">Transmembrane</keyword>
<protein>
    <submittedName>
        <fullName evidence="3">Sterol desaturase family protein</fullName>
    </submittedName>
</protein>
<gene>
    <name evidence="3" type="ORF">MUB52_23380</name>
</gene>
<organism evidence="3 4">
    <name type="scientific">Roseobacter sinensis</name>
    <dbReference type="NCBI Taxonomy" id="2931391"/>
    <lineage>
        <taxon>Bacteria</taxon>
        <taxon>Pseudomonadati</taxon>
        <taxon>Pseudomonadota</taxon>
        <taxon>Alphaproteobacteria</taxon>
        <taxon>Rhodobacterales</taxon>
        <taxon>Roseobacteraceae</taxon>
        <taxon>Roseobacter</taxon>
    </lineage>
</organism>
<comment type="caution">
    <text evidence="3">The sequence shown here is derived from an EMBL/GenBank/DDBJ whole genome shotgun (WGS) entry which is preliminary data.</text>
</comment>
<keyword evidence="1" id="KW-1133">Transmembrane helix</keyword>
<accession>A0ABT3BLD9</accession>
<evidence type="ECO:0000259" key="2">
    <source>
        <dbReference type="Pfam" id="PF04116"/>
    </source>
</evidence>
<evidence type="ECO:0000256" key="1">
    <source>
        <dbReference type="SAM" id="Phobius"/>
    </source>
</evidence>
<keyword evidence="1" id="KW-0472">Membrane</keyword>
<reference evidence="3 4" key="1">
    <citation type="submission" date="2022-04" db="EMBL/GenBank/DDBJ databases">
        <title>Roseobacter sp. WL0113 is a bacterium isolated from neritic sediment.</title>
        <authorList>
            <person name="Wang L."/>
            <person name="He W."/>
            <person name="Zhang D.-F."/>
        </authorList>
    </citation>
    <scope>NUCLEOTIDE SEQUENCE [LARGE SCALE GENOMIC DNA]</scope>
    <source>
        <strain evidence="3 4">WL0113</strain>
    </source>
</reference>
<name>A0ABT3BLD9_9RHOB</name>
<dbReference type="EMBL" id="JALIEB010000042">
    <property type="protein sequence ID" value="MCV3274383.1"/>
    <property type="molecule type" value="Genomic_DNA"/>
</dbReference>
<sequence length="153" mass="18506">MMILLYIAELFLFFILFTFVVYWTHRAAHKFAFLWYLHSSHHAQRYKGEFEFSWLNLIGWFNDWRATADQWVTEILPLCVMLYIWPDAWPIAVLYYVDGFVLAEGITDHNPRIDIPGLAMGRYHLKHHQDHSVNYDQYFRLWDTVFGTRRDVV</sequence>
<proteinExistence type="predicted"/>
<feature type="domain" description="Fatty acid hydroxylase" evidence="2">
    <location>
        <begin position="11"/>
        <end position="148"/>
    </location>
</feature>
<dbReference type="Proteomes" id="UP001208690">
    <property type="component" value="Unassembled WGS sequence"/>
</dbReference>
<dbReference type="Pfam" id="PF04116">
    <property type="entry name" value="FA_hydroxylase"/>
    <property type="match status" value="1"/>
</dbReference>
<dbReference type="RefSeq" id="WP_263846586.1">
    <property type="nucleotide sequence ID" value="NZ_JALIEB010000042.1"/>
</dbReference>
<evidence type="ECO:0000313" key="3">
    <source>
        <dbReference type="EMBL" id="MCV3274383.1"/>
    </source>
</evidence>
<feature type="transmembrane region" description="Helical" evidence="1">
    <location>
        <begin position="6"/>
        <end position="24"/>
    </location>
</feature>
<keyword evidence="4" id="KW-1185">Reference proteome</keyword>
<dbReference type="InterPro" id="IPR006694">
    <property type="entry name" value="Fatty_acid_hydroxylase"/>
</dbReference>